<evidence type="ECO:0000256" key="7">
    <source>
        <dbReference type="ARBA" id="ARBA00024343"/>
    </source>
</evidence>
<accession>A0A9E7FX92</accession>
<feature type="region of interest" description="Disordered" evidence="8">
    <location>
        <begin position="42"/>
        <end position="92"/>
    </location>
</feature>
<evidence type="ECO:0000313" key="10">
    <source>
        <dbReference type="EMBL" id="URE02097.1"/>
    </source>
</evidence>
<dbReference type="InterPro" id="IPR016177">
    <property type="entry name" value="DNA-bd_dom_sf"/>
</dbReference>
<dbReference type="InterPro" id="IPR001471">
    <property type="entry name" value="AP2/ERF_dom"/>
</dbReference>
<feature type="domain" description="AP2/ERF" evidence="9">
    <location>
        <begin position="94"/>
        <end position="151"/>
    </location>
</feature>
<gene>
    <name evidence="10" type="ORF">MUK42_21409</name>
</gene>
<keyword evidence="11" id="KW-1185">Reference proteome</keyword>
<dbReference type="SUPFAM" id="SSF54171">
    <property type="entry name" value="DNA-binding domain"/>
    <property type="match status" value="1"/>
</dbReference>
<evidence type="ECO:0000256" key="6">
    <source>
        <dbReference type="ARBA" id="ARBA00023242"/>
    </source>
</evidence>
<dbReference type="PROSITE" id="PS51032">
    <property type="entry name" value="AP2_ERF"/>
    <property type="match status" value="1"/>
</dbReference>
<protein>
    <recommendedName>
        <fullName evidence="9">AP2/ERF domain-containing protein</fullName>
    </recommendedName>
</protein>
<evidence type="ECO:0000256" key="5">
    <source>
        <dbReference type="ARBA" id="ARBA00023163"/>
    </source>
</evidence>
<dbReference type="GO" id="GO:0003700">
    <property type="term" value="F:DNA-binding transcription factor activity"/>
    <property type="evidence" value="ECO:0007669"/>
    <property type="project" value="InterPro"/>
</dbReference>
<keyword evidence="3" id="KW-0238">DNA-binding</keyword>
<evidence type="ECO:0000256" key="2">
    <source>
        <dbReference type="ARBA" id="ARBA00023015"/>
    </source>
</evidence>
<dbReference type="PRINTS" id="PR00367">
    <property type="entry name" value="ETHRSPELEMNT"/>
</dbReference>
<evidence type="ECO:0000313" key="11">
    <source>
        <dbReference type="Proteomes" id="UP001055439"/>
    </source>
</evidence>
<evidence type="ECO:0000256" key="4">
    <source>
        <dbReference type="ARBA" id="ARBA00023159"/>
    </source>
</evidence>
<keyword evidence="2" id="KW-0805">Transcription regulation</keyword>
<dbReference type="EMBL" id="CP097507">
    <property type="protein sequence ID" value="URE02097.1"/>
    <property type="molecule type" value="Genomic_DNA"/>
</dbReference>
<evidence type="ECO:0000256" key="8">
    <source>
        <dbReference type="SAM" id="MobiDB-lite"/>
    </source>
</evidence>
<dbReference type="PANTHER" id="PTHR31985">
    <property type="entry name" value="ETHYLENE-RESPONSIVE TRANSCRIPTION FACTOR ERF042-RELATED"/>
    <property type="match status" value="1"/>
</dbReference>
<comment type="subcellular location">
    <subcellularLocation>
        <location evidence="1">Nucleus</location>
    </subcellularLocation>
</comment>
<proteinExistence type="inferred from homology"/>
<keyword evidence="4" id="KW-0010">Activator</keyword>
<keyword evidence="6" id="KW-0539">Nucleus</keyword>
<dbReference type="PROSITE" id="PS51257">
    <property type="entry name" value="PROKAR_LIPOPROTEIN"/>
    <property type="match status" value="1"/>
</dbReference>
<dbReference type="PANTHER" id="PTHR31985:SF130">
    <property type="entry name" value="ETHYLENE-RESPONSIVE TRANSCRIPTION FACTOR ERF034"/>
    <property type="match status" value="1"/>
</dbReference>
<dbReference type="InterPro" id="IPR036955">
    <property type="entry name" value="AP2/ERF_dom_sf"/>
</dbReference>
<dbReference type="AlphaFoldDB" id="A0A9E7FX92"/>
<comment type="similarity">
    <text evidence="7">Belongs to the AP2/ERF transcription factor family. ERF subfamily.</text>
</comment>
<dbReference type="CDD" id="cd00018">
    <property type="entry name" value="AP2"/>
    <property type="match status" value="1"/>
</dbReference>
<sequence>MKELLRQECEAITFSSSFYTITSCSSSSLSSMVSSGCPGASPELLAHSSRNMKKKKTASKGGSKRQAEAAPCGGGGGGGGGGGKKRSKDGKHPVYRGVRMRNWGKWVSEIREPRKKSRIWLGTFPTAEMAARAHDVAALTIKGQSAHLNFPELAAVLPRPATAAPKDIQAAAALAAACPGQAEQPVSHSLTTPSSDGEDALFDLPDLFLDLRDAFCHSSPPPPPSWLPSTEEDGVVFRVEEPFLWEYYN</sequence>
<name>A0A9E7FX92_9LILI</name>
<evidence type="ECO:0000256" key="1">
    <source>
        <dbReference type="ARBA" id="ARBA00004123"/>
    </source>
</evidence>
<dbReference type="OrthoDB" id="784219at2759"/>
<evidence type="ECO:0000259" key="9">
    <source>
        <dbReference type="PROSITE" id="PS51032"/>
    </source>
</evidence>
<dbReference type="Proteomes" id="UP001055439">
    <property type="component" value="Chromosome 5"/>
</dbReference>
<dbReference type="GO" id="GO:0003677">
    <property type="term" value="F:DNA binding"/>
    <property type="evidence" value="ECO:0007669"/>
    <property type="project" value="UniProtKB-KW"/>
</dbReference>
<organism evidence="10 11">
    <name type="scientific">Musa troglodytarum</name>
    <name type="common">fe'i banana</name>
    <dbReference type="NCBI Taxonomy" id="320322"/>
    <lineage>
        <taxon>Eukaryota</taxon>
        <taxon>Viridiplantae</taxon>
        <taxon>Streptophyta</taxon>
        <taxon>Embryophyta</taxon>
        <taxon>Tracheophyta</taxon>
        <taxon>Spermatophyta</taxon>
        <taxon>Magnoliopsida</taxon>
        <taxon>Liliopsida</taxon>
        <taxon>Zingiberales</taxon>
        <taxon>Musaceae</taxon>
        <taxon>Musa</taxon>
    </lineage>
</organism>
<feature type="compositionally biased region" description="Gly residues" evidence="8">
    <location>
        <begin position="72"/>
        <end position="82"/>
    </location>
</feature>
<dbReference type="InterPro" id="IPR051032">
    <property type="entry name" value="AP2/ERF_TF_ERF_subfamily"/>
</dbReference>
<dbReference type="SMART" id="SM00380">
    <property type="entry name" value="AP2"/>
    <property type="match status" value="1"/>
</dbReference>
<dbReference type="Pfam" id="PF00847">
    <property type="entry name" value="AP2"/>
    <property type="match status" value="1"/>
</dbReference>
<reference evidence="10" key="1">
    <citation type="submission" date="2022-05" db="EMBL/GenBank/DDBJ databases">
        <title>The Musa troglodytarum L. genome provides insights into the mechanism of non-climacteric behaviour and enrichment of carotenoids.</title>
        <authorList>
            <person name="Wang J."/>
        </authorList>
    </citation>
    <scope>NUCLEOTIDE SEQUENCE</scope>
    <source>
        <tissue evidence="10">Leaf</tissue>
    </source>
</reference>
<keyword evidence="5" id="KW-0804">Transcription</keyword>
<evidence type="ECO:0000256" key="3">
    <source>
        <dbReference type="ARBA" id="ARBA00023125"/>
    </source>
</evidence>
<dbReference type="FunFam" id="3.30.730.10:FF:000001">
    <property type="entry name" value="Ethylene-responsive transcription factor 2"/>
    <property type="match status" value="1"/>
</dbReference>
<dbReference type="GO" id="GO:0005634">
    <property type="term" value="C:nucleus"/>
    <property type="evidence" value="ECO:0007669"/>
    <property type="project" value="UniProtKB-SubCell"/>
</dbReference>
<dbReference type="Gene3D" id="3.30.730.10">
    <property type="entry name" value="AP2/ERF domain"/>
    <property type="match status" value="1"/>
</dbReference>